<dbReference type="Proteomes" id="UP000231644">
    <property type="component" value="Unassembled WGS sequence"/>
</dbReference>
<dbReference type="PIRSF" id="PIRSF039026">
    <property type="entry name" value="SiaP"/>
    <property type="match status" value="1"/>
</dbReference>
<evidence type="ECO:0000256" key="5">
    <source>
        <dbReference type="PIRSR" id="PIRSR039026-2"/>
    </source>
</evidence>
<evidence type="ECO:0000313" key="7">
    <source>
        <dbReference type="EMBL" id="SFC77846.1"/>
    </source>
</evidence>
<evidence type="ECO:0000256" key="3">
    <source>
        <dbReference type="ARBA" id="ARBA00022764"/>
    </source>
</evidence>
<proteinExistence type="predicted"/>
<dbReference type="InterPro" id="IPR026289">
    <property type="entry name" value="SBP_TakP-like"/>
</dbReference>
<dbReference type="STRING" id="517719.SAMN05421762_2171"/>
<evidence type="ECO:0000313" key="8">
    <source>
        <dbReference type="Proteomes" id="UP000231644"/>
    </source>
</evidence>
<dbReference type="InterPro" id="IPR038404">
    <property type="entry name" value="TRAP_DctP_sf"/>
</dbReference>
<keyword evidence="8" id="KW-1185">Reference proteome</keyword>
<feature type="chain" id="PRO_5014139720" evidence="6">
    <location>
        <begin position="29"/>
        <end position="361"/>
    </location>
</feature>
<dbReference type="EMBL" id="FOLX01000001">
    <property type="protein sequence ID" value="SFC77846.1"/>
    <property type="molecule type" value="Genomic_DNA"/>
</dbReference>
<gene>
    <name evidence="7" type="ORF">SAMN05421762_2171</name>
</gene>
<dbReference type="PANTHER" id="PTHR33376:SF5">
    <property type="entry name" value="EXTRACYTOPLASMIC SOLUTE RECEPTOR PROTEIN"/>
    <property type="match status" value="1"/>
</dbReference>
<feature type="binding site" evidence="5">
    <location>
        <position position="240"/>
    </location>
    <ligand>
        <name>substrate</name>
    </ligand>
</feature>
<dbReference type="InterPro" id="IPR006311">
    <property type="entry name" value="TAT_signal"/>
</dbReference>
<feature type="binding site" evidence="5">
    <location>
        <position position="214"/>
    </location>
    <ligand>
        <name>substrate</name>
    </ligand>
</feature>
<feature type="binding site" evidence="5">
    <location>
        <position position="215"/>
    </location>
    <ligand>
        <name>Na(+)</name>
        <dbReference type="ChEBI" id="CHEBI:29101"/>
    </ligand>
</feature>
<organism evidence="7 8">
    <name type="scientific">Pseudooceanicola nitratireducens</name>
    <dbReference type="NCBI Taxonomy" id="517719"/>
    <lineage>
        <taxon>Bacteria</taxon>
        <taxon>Pseudomonadati</taxon>
        <taxon>Pseudomonadota</taxon>
        <taxon>Alphaproteobacteria</taxon>
        <taxon>Rhodobacterales</taxon>
        <taxon>Paracoccaceae</taxon>
        <taxon>Pseudooceanicola</taxon>
    </lineage>
</organism>
<dbReference type="PANTHER" id="PTHR33376">
    <property type="match status" value="1"/>
</dbReference>
<feature type="binding site" evidence="4">
    <location>
        <position position="177"/>
    </location>
    <ligand>
        <name>substrate</name>
    </ligand>
</feature>
<dbReference type="GO" id="GO:0046872">
    <property type="term" value="F:metal ion binding"/>
    <property type="evidence" value="ECO:0007669"/>
    <property type="project" value="UniProtKB-KW"/>
</dbReference>
<evidence type="ECO:0000256" key="2">
    <source>
        <dbReference type="ARBA" id="ARBA00022729"/>
    </source>
</evidence>
<protein>
    <submittedName>
        <fullName evidence="7">Tat (Twin-arginine translocation) pathway signal sequence</fullName>
    </submittedName>
</protein>
<dbReference type="Gene3D" id="3.40.190.10">
    <property type="entry name" value="Periplasmic binding protein-like II"/>
    <property type="match status" value="1"/>
</dbReference>
<evidence type="ECO:0000256" key="1">
    <source>
        <dbReference type="ARBA" id="ARBA00004418"/>
    </source>
</evidence>
<feature type="binding site" evidence="4">
    <location>
        <position position="156"/>
    </location>
    <ligand>
        <name>substrate</name>
    </ligand>
</feature>
<dbReference type="AlphaFoldDB" id="A0A1I1LY79"/>
<keyword evidence="2 6" id="KW-0732">Signal</keyword>
<dbReference type="GO" id="GO:0031317">
    <property type="term" value="C:tripartite ATP-independent periplasmic transporter complex"/>
    <property type="evidence" value="ECO:0007669"/>
    <property type="project" value="InterPro"/>
</dbReference>
<dbReference type="Gene3D" id="3.40.190.170">
    <property type="entry name" value="Bacterial extracellular solute-binding protein, family 7"/>
    <property type="match status" value="1"/>
</dbReference>
<dbReference type="PROSITE" id="PS51318">
    <property type="entry name" value="TAT"/>
    <property type="match status" value="1"/>
</dbReference>
<dbReference type="GO" id="GO:0042597">
    <property type="term" value="C:periplasmic space"/>
    <property type="evidence" value="ECO:0007669"/>
    <property type="project" value="UniProtKB-SubCell"/>
</dbReference>
<dbReference type="GO" id="GO:0055085">
    <property type="term" value="P:transmembrane transport"/>
    <property type="evidence" value="ECO:0007669"/>
    <property type="project" value="InterPro"/>
</dbReference>
<evidence type="ECO:0000256" key="6">
    <source>
        <dbReference type="SAM" id="SignalP"/>
    </source>
</evidence>
<comment type="subcellular location">
    <subcellularLocation>
        <location evidence="1">Periplasm</location>
    </subcellularLocation>
</comment>
<evidence type="ECO:0000256" key="4">
    <source>
        <dbReference type="PIRSR" id="PIRSR039026-1"/>
    </source>
</evidence>
<keyword evidence="5" id="KW-0479">Metal-binding</keyword>
<reference evidence="7 8" key="1">
    <citation type="submission" date="2016-10" db="EMBL/GenBank/DDBJ databases">
        <authorList>
            <person name="de Groot N.N."/>
        </authorList>
    </citation>
    <scope>NUCLEOTIDE SEQUENCE [LARGE SCALE GENOMIC DNA]</scope>
    <source>
        <strain evidence="7 8">DSM 29619</strain>
    </source>
</reference>
<dbReference type="InterPro" id="IPR018389">
    <property type="entry name" value="DctP_fam"/>
</dbReference>
<feature type="signal peptide" evidence="6">
    <location>
        <begin position="1"/>
        <end position="28"/>
    </location>
</feature>
<keyword evidence="3" id="KW-0574">Periplasm</keyword>
<dbReference type="OrthoDB" id="9780733at2"/>
<dbReference type="NCBIfam" id="TIGR01409">
    <property type="entry name" value="TAT_signal_seq"/>
    <property type="match status" value="1"/>
</dbReference>
<accession>A0A1I1LY79</accession>
<dbReference type="InterPro" id="IPR019546">
    <property type="entry name" value="TAT_signal_bac_arc"/>
</dbReference>
<dbReference type="RefSeq" id="WP_093448319.1">
    <property type="nucleotide sequence ID" value="NZ_BAABWI010000003.1"/>
</dbReference>
<sequence>MDRRSFLKTSALGGSAAAATTLAAPAIAQGNTTLTMVTTWPRGLAGVWDSVERFTNNVNTMSGGTLTIDPKGAGELVGALESFDAVTSGQADMYHGADYYWVGQHPAWAFFTAVPFGMTAPEMMVWYYAQDGMALHHELGEVFGIKGFIAGQTAAQGGGWYRNEIKSAEDFKGLKFRMPGLGGKALAELGASVQNIPGGEIYQALSTGALDGTEWIGPWSDEKLGLQEVCDHYYPAGFHEPGAALSVGCNLDVFNGLSAEHQEIIKVAAADAHQHNYAVFIANNGPALQRLKDGGTQIHQFSDDVWDAFGAASKAVLDSSMDDELFAKIRNSVDKSMAATAGWVSQSDGTYTAQRARVTGA</sequence>
<dbReference type="Pfam" id="PF03480">
    <property type="entry name" value="DctP"/>
    <property type="match status" value="1"/>
</dbReference>
<name>A0A1I1LY79_9RHOB</name>
<dbReference type="CDD" id="cd13604">
    <property type="entry name" value="PBP2_TRAP_ketoacid_lactate_like"/>
    <property type="match status" value="1"/>
</dbReference>